<dbReference type="Proteomes" id="UP000734511">
    <property type="component" value="Unassembled WGS sequence"/>
</dbReference>
<keyword evidence="1" id="KW-0723">Serine/threonine-protein kinase</keyword>
<evidence type="ECO:0000313" key="4">
    <source>
        <dbReference type="Proteomes" id="UP000734511"/>
    </source>
</evidence>
<dbReference type="PANTHER" id="PTHR35526:SF3">
    <property type="entry name" value="ANTI-SIGMA-F FACTOR RSBW"/>
    <property type="match status" value="1"/>
</dbReference>
<evidence type="ECO:0000313" key="3">
    <source>
        <dbReference type="EMBL" id="NJP47210.1"/>
    </source>
</evidence>
<sequence length="154" mass="17043">MTHSGSRDGAPILVRRWPRSARCVGAARQELRQELEAWGLGRLAETAELVLSELFGNAVRHACPPRGRQIETRYERAPGGVRIEVHDANENWPELRKATEDEECGRGLLLVDALTGSRWGVSERDGVGKRVWAVVADDDPEPIGSPDVQQRASQ</sequence>
<comment type="caution">
    <text evidence="3">The sequence shown here is derived from an EMBL/GenBank/DDBJ whole genome shotgun (WGS) entry which is preliminary data.</text>
</comment>
<feature type="domain" description="Histidine kinase/HSP90-like ATPase" evidence="2">
    <location>
        <begin position="22"/>
        <end position="132"/>
    </location>
</feature>
<keyword evidence="1" id="KW-0808">Transferase</keyword>
<dbReference type="RefSeq" id="WP_167986049.1">
    <property type="nucleotide sequence ID" value="NZ_JAATEJ010000027.1"/>
</dbReference>
<protein>
    <submittedName>
        <fullName evidence="3">ATP-binding protein</fullName>
    </submittedName>
</protein>
<dbReference type="Gene3D" id="3.30.565.10">
    <property type="entry name" value="Histidine kinase-like ATPase, C-terminal domain"/>
    <property type="match status" value="1"/>
</dbReference>
<dbReference type="PANTHER" id="PTHR35526">
    <property type="entry name" value="ANTI-SIGMA-F FACTOR RSBW-RELATED"/>
    <property type="match status" value="1"/>
</dbReference>
<dbReference type="EMBL" id="JAATEJ010000027">
    <property type="protein sequence ID" value="NJP47210.1"/>
    <property type="molecule type" value="Genomic_DNA"/>
</dbReference>
<dbReference type="SUPFAM" id="SSF55874">
    <property type="entry name" value="ATPase domain of HSP90 chaperone/DNA topoisomerase II/histidine kinase"/>
    <property type="match status" value="1"/>
</dbReference>
<name>A0ABX0ZT88_9ACTN</name>
<proteinExistence type="predicted"/>
<reference evidence="3 4" key="1">
    <citation type="submission" date="2020-03" db="EMBL/GenBank/DDBJ databases">
        <title>WGS of actinomycetes isolated from Thailand.</title>
        <authorList>
            <person name="Thawai C."/>
        </authorList>
    </citation>
    <scope>NUCLEOTIDE SEQUENCE [LARGE SCALE GENOMIC DNA]</scope>
    <source>
        <strain evidence="3 4">PRB2-1</strain>
    </source>
</reference>
<dbReference type="Pfam" id="PF13581">
    <property type="entry name" value="HATPase_c_2"/>
    <property type="match status" value="1"/>
</dbReference>
<dbReference type="InterPro" id="IPR003594">
    <property type="entry name" value="HATPase_dom"/>
</dbReference>
<keyword evidence="3" id="KW-0067">ATP-binding</keyword>
<dbReference type="InterPro" id="IPR036890">
    <property type="entry name" value="HATPase_C_sf"/>
</dbReference>
<dbReference type="CDD" id="cd16936">
    <property type="entry name" value="HATPase_RsbW-like"/>
    <property type="match status" value="1"/>
</dbReference>
<gene>
    <name evidence="3" type="ORF">HCN08_27965</name>
</gene>
<accession>A0ABX0ZT88</accession>
<evidence type="ECO:0000256" key="1">
    <source>
        <dbReference type="ARBA" id="ARBA00022527"/>
    </source>
</evidence>
<keyword evidence="4" id="KW-1185">Reference proteome</keyword>
<keyword evidence="3" id="KW-0547">Nucleotide-binding</keyword>
<dbReference type="GO" id="GO:0005524">
    <property type="term" value="F:ATP binding"/>
    <property type="evidence" value="ECO:0007669"/>
    <property type="project" value="UniProtKB-KW"/>
</dbReference>
<keyword evidence="1" id="KW-0418">Kinase</keyword>
<dbReference type="InterPro" id="IPR050267">
    <property type="entry name" value="Anti-sigma-factor_SerPK"/>
</dbReference>
<evidence type="ECO:0000259" key="2">
    <source>
        <dbReference type="Pfam" id="PF13581"/>
    </source>
</evidence>
<organism evidence="3 4">
    <name type="scientific">Actinacidiphila epipremni</name>
    <dbReference type="NCBI Taxonomy" id="2053013"/>
    <lineage>
        <taxon>Bacteria</taxon>
        <taxon>Bacillati</taxon>
        <taxon>Actinomycetota</taxon>
        <taxon>Actinomycetes</taxon>
        <taxon>Kitasatosporales</taxon>
        <taxon>Streptomycetaceae</taxon>
        <taxon>Actinacidiphila</taxon>
    </lineage>
</organism>